<organism evidence="3 4">
    <name type="scientific">Aestuariirhabdus litorea</name>
    <dbReference type="NCBI Taxonomy" id="2528527"/>
    <lineage>
        <taxon>Bacteria</taxon>
        <taxon>Pseudomonadati</taxon>
        <taxon>Pseudomonadota</taxon>
        <taxon>Gammaproteobacteria</taxon>
        <taxon>Oceanospirillales</taxon>
        <taxon>Aestuariirhabdaceae</taxon>
        <taxon>Aestuariirhabdus</taxon>
    </lineage>
</organism>
<dbReference type="EMBL" id="QWEZ01000001">
    <property type="protein sequence ID" value="RRJ83783.1"/>
    <property type="molecule type" value="Genomic_DNA"/>
</dbReference>
<evidence type="ECO:0000256" key="1">
    <source>
        <dbReference type="PROSITE-ProRule" id="PRU00703"/>
    </source>
</evidence>
<evidence type="ECO:0000313" key="4">
    <source>
        <dbReference type="Proteomes" id="UP000280792"/>
    </source>
</evidence>
<name>A0A3P3VSM2_9GAMM</name>
<protein>
    <submittedName>
        <fullName evidence="3">CBS domain-containing protein</fullName>
    </submittedName>
</protein>
<keyword evidence="1" id="KW-0129">CBS domain</keyword>
<dbReference type="Proteomes" id="UP000280792">
    <property type="component" value="Unassembled WGS sequence"/>
</dbReference>
<reference evidence="3 4" key="2">
    <citation type="submission" date="2018-12" db="EMBL/GenBank/DDBJ databases">
        <title>Simiduia agarivorans gen. nov., sp. nov., a marine, agarolytic bacterium isolated from shallow coastal water from Keelung, Taiwan.</title>
        <authorList>
            <person name="Shieh W.Y."/>
        </authorList>
    </citation>
    <scope>NUCLEOTIDE SEQUENCE [LARGE SCALE GENOMIC DNA]</scope>
    <source>
        <strain evidence="3 4">GTF-13</strain>
    </source>
</reference>
<keyword evidence="4" id="KW-1185">Reference proteome</keyword>
<evidence type="ECO:0000259" key="2">
    <source>
        <dbReference type="PROSITE" id="PS51371"/>
    </source>
</evidence>
<dbReference type="AlphaFoldDB" id="A0A3P3VSM2"/>
<dbReference type="SUPFAM" id="SSF54631">
    <property type="entry name" value="CBS-domain pair"/>
    <property type="match status" value="1"/>
</dbReference>
<dbReference type="PROSITE" id="PS51371">
    <property type="entry name" value="CBS"/>
    <property type="match status" value="1"/>
</dbReference>
<dbReference type="CDD" id="cd02205">
    <property type="entry name" value="CBS_pair_SF"/>
    <property type="match status" value="1"/>
</dbReference>
<accession>A0A3P3VSM2</accession>
<sequence length="162" mass="17963">MGYTGISSEWRGAMNLGDSAQMTSILHRGDTLEKLLRDCSDYRVSTLPVMDAEGQISGAVSLYDLLAKMMLPDYLVKAAHVLGDEAVALHDIEPDMAHWCRLPIDEHITQKYYVVTPESSLTKGLALMADKDSTCLFVVDKSGQYRGIVTRITIAQRLLDKL</sequence>
<proteinExistence type="predicted"/>
<feature type="domain" description="CBS" evidence="2">
    <location>
        <begin position="108"/>
        <end position="162"/>
    </location>
</feature>
<dbReference type="Pfam" id="PF00571">
    <property type="entry name" value="CBS"/>
    <property type="match status" value="2"/>
</dbReference>
<dbReference type="InterPro" id="IPR046342">
    <property type="entry name" value="CBS_dom_sf"/>
</dbReference>
<dbReference type="Gene3D" id="3.10.580.10">
    <property type="entry name" value="CBS-domain"/>
    <property type="match status" value="1"/>
</dbReference>
<gene>
    <name evidence="3" type="ORF">D0544_01280</name>
</gene>
<reference evidence="3 4" key="1">
    <citation type="submission" date="2018-08" db="EMBL/GenBank/DDBJ databases">
        <authorList>
            <person name="Khan S.A."/>
        </authorList>
    </citation>
    <scope>NUCLEOTIDE SEQUENCE [LARGE SCALE GENOMIC DNA]</scope>
    <source>
        <strain evidence="3 4">GTF-13</strain>
    </source>
</reference>
<comment type="caution">
    <text evidence="3">The sequence shown here is derived from an EMBL/GenBank/DDBJ whole genome shotgun (WGS) entry which is preliminary data.</text>
</comment>
<dbReference type="InterPro" id="IPR000644">
    <property type="entry name" value="CBS_dom"/>
</dbReference>
<evidence type="ECO:0000313" key="3">
    <source>
        <dbReference type="EMBL" id="RRJ83783.1"/>
    </source>
</evidence>
<dbReference type="SMART" id="SM00116">
    <property type="entry name" value="CBS"/>
    <property type="match status" value="2"/>
</dbReference>